<dbReference type="EMBL" id="JAETWB010000016">
    <property type="protein sequence ID" value="MBL6080673.1"/>
    <property type="molecule type" value="Genomic_DNA"/>
</dbReference>
<gene>
    <name evidence="3" type="ORF">JMJ56_21890</name>
</gene>
<dbReference type="RefSeq" id="WP_202833906.1">
    <property type="nucleotide sequence ID" value="NZ_JAETWB010000016.1"/>
</dbReference>
<feature type="transmembrane region" description="Helical" evidence="2">
    <location>
        <begin position="20"/>
        <end position="42"/>
    </location>
</feature>
<keyword evidence="2" id="KW-0812">Transmembrane</keyword>
<dbReference type="InterPro" id="IPR002514">
    <property type="entry name" value="Transposase_8"/>
</dbReference>
<name>A0ABS1U7N3_9PROT</name>
<proteinExistence type="predicted"/>
<protein>
    <submittedName>
        <fullName evidence="3">Transposase</fullName>
    </submittedName>
</protein>
<evidence type="ECO:0000313" key="4">
    <source>
        <dbReference type="Proteomes" id="UP000660885"/>
    </source>
</evidence>
<feature type="region of interest" description="Disordered" evidence="1">
    <location>
        <begin position="194"/>
        <end position="216"/>
    </location>
</feature>
<keyword evidence="2" id="KW-0472">Membrane</keyword>
<dbReference type="InterPro" id="IPR010921">
    <property type="entry name" value="Trp_repressor/repl_initiator"/>
</dbReference>
<comment type="caution">
    <text evidence="3">The sequence shown here is derived from an EMBL/GenBank/DDBJ whole genome shotgun (WGS) entry which is preliminary data.</text>
</comment>
<organism evidence="3 4">
    <name type="scientific">Belnapia arida</name>
    <dbReference type="NCBI Taxonomy" id="2804533"/>
    <lineage>
        <taxon>Bacteria</taxon>
        <taxon>Pseudomonadati</taxon>
        <taxon>Pseudomonadota</taxon>
        <taxon>Alphaproteobacteria</taxon>
        <taxon>Acetobacterales</taxon>
        <taxon>Roseomonadaceae</taxon>
        <taxon>Belnapia</taxon>
    </lineage>
</organism>
<keyword evidence="2" id="KW-1133">Transmembrane helix</keyword>
<evidence type="ECO:0000256" key="1">
    <source>
        <dbReference type="SAM" id="MobiDB-lite"/>
    </source>
</evidence>
<dbReference type="Proteomes" id="UP000660885">
    <property type="component" value="Unassembled WGS sequence"/>
</dbReference>
<dbReference type="Pfam" id="PF01527">
    <property type="entry name" value="HTH_Tnp_1"/>
    <property type="match status" value="1"/>
</dbReference>
<accession>A0ABS1U7N3</accession>
<keyword evidence="4" id="KW-1185">Reference proteome</keyword>
<evidence type="ECO:0000313" key="3">
    <source>
        <dbReference type="EMBL" id="MBL6080673.1"/>
    </source>
</evidence>
<reference evidence="3 4" key="1">
    <citation type="submission" date="2021-01" db="EMBL/GenBank/DDBJ databases">
        <title>Belnapia mucosa sp. nov. and Belnapia arida sp. nov., isolated from the Tabernas Desert (Almeria, Spain).</title>
        <authorList>
            <person name="Molina-Menor E."/>
            <person name="Vidal-Verdu A."/>
            <person name="Calonge A."/>
            <person name="Satari L."/>
            <person name="Pereto J."/>
            <person name="Porcar M."/>
        </authorList>
    </citation>
    <scope>NUCLEOTIDE SEQUENCE [LARGE SCALE GENOMIC DNA]</scope>
    <source>
        <strain evidence="3 4">T18</strain>
    </source>
</reference>
<evidence type="ECO:0000256" key="2">
    <source>
        <dbReference type="SAM" id="Phobius"/>
    </source>
</evidence>
<feature type="region of interest" description="Disordered" evidence="1">
    <location>
        <begin position="89"/>
        <end position="123"/>
    </location>
</feature>
<sequence>MSADAAAAAAELRLIEKTMAPGMTIATLACLHGISPSLLFGWRRLMAEGGKAAIQVDDDVVAASRMRELEGPSKSCASSACRPRAAAPAACDAGGPTRPWTTSPAIAASRSCRTRSPSQKAGLSTRCRSSARRRCRIAPRVPAPVTTHPTVSVTEAAAENFAVRSGFCASPSLRLLVCRYAPGIALTTGPRQARVGLRSGSRDAERGPLPRSGFPG</sequence>
<dbReference type="SUPFAM" id="SSF48295">
    <property type="entry name" value="TrpR-like"/>
    <property type="match status" value="1"/>
</dbReference>